<dbReference type="EMBL" id="CAJFCW020000006">
    <property type="protein sequence ID" value="CAG9123538.1"/>
    <property type="molecule type" value="Genomic_DNA"/>
</dbReference>
<dbReference type="PROSITE" id="PS50055">
    <property type="entry name" value="TYR_PHOSPHATASE_PTP"/>
    <property type="match status" value="1"/>
</dbReference>
<evidence type="ECO:0000313" key="4">
    <source>
        <dbReference type="EMBL" id="CAD5227720.1"/>
    </source>
</evidence>
<sequence length="385" mass="44683">MSLKRSNRLSLDSRMPHRPSTSRWSSHEAQITSDQVELLRRFSRRIINAGVNQLRKEFDQIEGLTGPSYEDAATKNQSKCRYRDVVCWEDSRVKLNNSKNDFIHANMVQHSTLSNRFICSQGPLDHTVTDFWEMIWEQKIKLVIMLCQVMEEKRNKCAQYWPKHAGQSRQYGPFVVKNEMTDQTELGLKRCKLIVQYHGEERTIQHVQWTAWKDRKAPKGSTMAFRLISMARKNSDSPTVVHCSAGVGRTGTLVLLAMLRGSSLKSDSPNTMKLLRDLRSQRGQCIQTEDQYLYLHLAMLQYAVKSRAVTIEEVAGFVHDYEAYVFNSGVSRRSLMSQLIVMSPKENQIQKEEFDERGKSFRVSFHSVPIQKLMQDLSPFRIRER</sequence>
<feature type="domain" description="Tyrosine specific protein phosphatases" evidence="3">
    <location>
        <begin position="225"/>
        <end position="293"/>
    </location>
</feature>
<dbReference type="AlphaFoldDB" id="A0A811LJE6"/>
<evidence type="ECO:0000313" key="5">
    <source>
        <dbReference type="Proteomes" id="UP000614601"/>
    </source>
</evidence>
<dbReference type="PROSITE" id="PS00383">
    <property type="entry name" value="TYR_PHOSPHATASE_1"/>
    <property type="match status" value="1"/>
</dbReference>
<dbReference type="GO" id="GO:0004725">
    <property type="term" value="F:protein tyrosine phosphatase activity"/>
    <property type="evidence" value="ECO:0007669"/>
    <property type="project" value="InterPro"/>
</dbReference>
<dbReference type="InterPro" id="IPR029021">
    <property type="entry name" value="Prot-tyrosine_phosphatase-like"/>
</dbReference>
<feature type="compositionally biased region" description="Polar residues" evidence="1">
    <location>
        <begin position="19"/>
        <end position="28"/>
    </location>
</feature>
<dbReference type="SMART" id="SM00404">
    <property type="entry name" value="PTPc_motif"/>
    <property type="match status" value="1"/>
</dbReference>
<dbReference type="InterPro" id="IPR003595">
    <property type="entry name" value="Tyr_Pase_cat"/>
</dbReference>
<accession>A0A811LJE6</accession>
<comment type="caution">
    <text evidence="4">The sequence shown here is derived from an EMBL/GenBank/DDBJ whole genome shotgun (WGS) entry which is preliminary data.</text>
</comment>
<dbReference type="InterPro" id="IPR016130">
    <property type="entry name" value="Tyr_Pase_AS"/>
</dbReference>
<dbReference type="SUPFAM" id="SSF52799">
    <property type="entry name" value="(Phosphotyrosine protein) phosphatases II"/>
    <property type="match status" value="1"/>
</dbReference>
<feature type="region of interest" description="Disordered" evidence="1">
    <location>
        <begin position="1"/>
        <end position="28"/>
    </location>
</feature>
<evidence type="ECO:0000259" key="2">
    <source>
        <dbReference type="PROSITE" id="PS50055"/>
    </source>
</evidence>
<gene>
    <name evidence="4" type="ORF">BOKJ2_LOCUS12314</name>
</gene>
<reference evidence="4" key="1">
    <citation type="submission" date="2020-09" db="EMBL/GenBank/DDBJ databases">
        <authorList>
            <person name="Kikuchi T."/>
        </authorList>
    </citation>
    <scope>NUCLEOTIDE SEQUENCE</scope>
    <source>
        <strain evidence="4">SH1</strain>
    </source>
</reference>
<dbReference type="PRINTS" id="PR00700">
    <property type="entry name" value="PRTYPHPHTASE"/>
</dbReference>
<proteinExistence type="predicted"/>
<dbReference type="PROSITE" id="PS50056">
    <property type="entry name" value="TYR_PHOSPHATASE_2"/>
    <property type="match status" value="1"/>
</dbReference>
<evidence type="ECO:0000259" key="3">
    <source>
        <dbReference type="PROSITE" id="PS50056"/>
    </source>
</evidence>
<dbReference type="Proteomes" id="UP000783686">
    <property type="component" value="Unassembled WGS sequence"/>
</dbReference>
<dbReference type="OrthoDB" id="10253954at2759"/>
<dbReference type="InterPro" id="IPR000387">
    <property type="entry name" value="Tyr_Pase_dom"/>
</dbReference>
<protein>
    <submittedName>
        <fullName evidence="4">Uncharacterized protein</fullName>
    </submittedName>
</protein>
<name>A0A811LJE6_9BILA</name>
<dbReference type="InterPro" id="IPR000242">
    <property type="entry name" value="PTP_cat"/>
</dbReference>
<dbReference type="Pfam" id="PF00102">
    <property type="entry name" value="Y_phosphatase"/>
    <property type="match status" value="1"/>
</dbReference>
<dbReference type="SMART" id="SM00194">
    <property type="entry name" value="PTPc"/>
    <property type="match status" value="1"/>
</dbReference>
<dbReference type="Proteomes" id="UP000614601">
    <property type="component" value="Unassembled WGS sequence"/>
</dbReference>
<dbReference type="EMBL" id="CAJFDH010000006">
    <property type="protein sequence ID" value="CAD5227720.1"/>
    <property type="molecule type" value="Genomic_DNA"/>
</dbReference>
<dbReference type="PANTHER" id="PTHR46163">
    <property type="entry name" value="TYROSINE-PROTEIN PHOSPHATASE-RELATED"/>
    <property type="match status" value="1"/>
</dbReference>
<dbReference type="CDD" id="cd00047">
    <property type="entry name" value="PTPc"/>
    <property type="match status" value="1"/>
</dbReference>
<organism evidence="4 5">
    <name type="scientific">Bursaphelenchus okinawaensis</name>
    <dbReference type="NCBI Taxonomy" id="465554"/>
    <lineage>
        <taxon>Eukaryota</taxon>
        <taxon>Metazoa</taxon>
        <taxon>Ecdysozoa</taxon>
        <taxon>Nematoda</taxon>
        <taxon>Chromadorea</taxon>
        <taxon>Rhabditida</taxon>
        <taxon>Tylenchina</taxon>
        <taxon>Tylenchomorpha</taxon>
        <taxon>Aphelenchoidea</taxon>
        <taxon>Aphelenchoididae</taxon>
        <taxon>Bursaphelenchus</taxon>
    </lineage>
</organism>
<evidence type="ECO:0000256" key="1">
    <source>
        <dbReference type="SAM" id="MobiDB-lite"/>
    </source>
</evidence>
<feature type="domain" description="Tyrosine-protein phosphatase" evidence="2">
    <location>
        <begin position="54"/>
        <end position="302"/>
    </location>
</feature>
<dbReference type="Gene3D" id="3.90.190.10">
    <property type="entry name" value="Protein tyrosine phosphatase superfamily"/>
    <property type="match status" value="1"/>
</dbReference>
<keyword evidence="5" id="KW-1185">Reference proteome</keyword>
<dbReference type="InterPro" id="IPR052782">
    <property type="entry name" value="Oocyte-zygote_transition_reg"/>
</dbReference>